<evidence type="ECO:0000313" key="2">
    <source>
        <dbReference type="Proteomes" id="UP000178377"/>
    </source>
</evidence>
<evidence type="ECO:0000313" key="1">
    <source>
        <dbReference type="EMBL" id="OGE89265.1"/>
    </source>
</evidence>
<sequence length="122" mass="13967">MEKPNAKFFARYTGWQLRIFHLETGQMYQGLLNRFENKPQPDCGERGVTLWCNWMMQSADGENWMTAKNSKGQLLVFWSGSLEEAAPVFHDDNSITIPLVAAEQILSLIPRGHRAFLTSNSF</sequence>
<comment type="caution">
    <text evidence="1">The sequence shown here is derived from an EMBL/GenBank/DDBJ whole genome shotgun (WGS) entry which is preliminary data.</text>
</comment>
<protein>
    <submittedName>
        <fullName evidence="1">Uncharacterized protein</fullName>
    </submittedName>
</protein>
<reference evidence="1 2" key="1">
    <citation type="journal article" date="2016" name="Nat. Commun.">
        <title>Thousands of microbial genomes shed light on interconnected biogeochemical processes in an aquifer system.</title>
        <authorList>
            <person name="Anantharaman K."/>
            <person name="Brown C.T."/>
            <person name="Hug L.A."/>
            <person name="Sharon I."/>
            <person name="Castelle C.J."/>
            <person name="Probst A.J."/>
            <person name="Thomas B.C."/>
            <person name="Singh A."/>
            <person name="Wilkins M.J."/>
            <person name="Karaoz U."/>
            <person name="Brodie E.L."/>
            <person name="Williams K.H."/>
            <person name="Hubbard S.S."/>
            <person name="Banfield J.F."/>
        </authorList>
    </citation>
    <scope>NUCLEOTIDE SEQUENCE [LARGE SCALE GENOMIC DNA]</scope>
</reference>
<dbReference type="STRING" id="1817828.A2722_01325"/>
<dbReference type="AlphaFoldDB" id="A0A1F5PHA3"/>
<organism evidence="1 2">
    <name type="scientific">Candidatus Doudnabacteria bacterium RIFCSPHIGHO2_01_FULL_50_11</name>
    <dbReference type="NCBI Taxonomy" id="1817828"/>
    <lineage>
        <taxon>Bacteria</taxon>
        <taxon>Candidatus Doudnaibacteriota</taxon>
    </lineage>
</organism>
<name>A0A1F5PHA3_9BACT</name>
<proteinExistence type="predicted"/>
<dbReference type="EMBL" id="MFEO01000024">
    <property type="protein sequence ID" value="OGE89265.1"/>
    <property type="molecule type" value="Genomic_DNA"/>
</dbReference>
<dbReference type="Proteomes" id="UP000178377">
    <property type="component" value="Unassembled WGS sequence"/>
</dbReference>
<accession>A0A1F5PHA3</accession>
<gene>
    <name evidence="1" type="ORF">A2722_01325</name>
</gene>